<dbReference type="EMBL" id="JAVRHQ010000004">
    <property type="protein sequence ID" value="MDT0642202.1"/>
    <property type="molecule type" value="Genomic_DNA"/>
</dbReference>
<accession>A0ABU3C780</accession>
<evidence type="ECO:0000313" key="4">
    <source>
        <dbReference type="Proteomes" id="UP001262889"/>
    </source>
</evidence>
<reference evidence="3 4" key="1">
    <citation type="submission" date="2023-09" db="EMBL/GenBank/DDBJ databases">
        <authorList>
            <person name="Rey-Velasco X."/>
        </authorList>
    </citation>
    <scope>NUCLEOTIDE SEQUENCE [LARGE SCALE GENOMIC DNA]</scope>
    <source>
        <strain evidence="3 4">F363</strain>
    </source>
</reference>
<organism evidence="3 4">
    <name type="scientific">Autumnicola tepida</name>
    <dbReference type="NCBI Taxonomy" id="3075595"/>
    <lineage>
        <taxon>Bacteria</taxon>
        <taxon>Pseudomonadati</taxon>
        <taxon>Bacteroidota</taxon>
        <taxon>Flavobacteriia</taxon>
        <taxon>Flavobacteriales</taxon>
        <taxon>Flavobacteriaceae</taxon>
        <taxon>Autumnicola</taxon>
    </lineage>
</organism>
<dbReference type="Proteomes" id="UP001262889">
    <property type="component" value="Unassembled WGS sequence"/>
</dbReference>
<feature type="signal peptide" evidence="2">
    <location>
        <begin position="1"/>
        <end position="22"/>
    </location>
</feature>
<protein>
    <submittedName>
        <fullName evidence="3">Conjugal transfer protein</fullName>
    </submittedName>
</protein>
<keyword evidence="2" id="KW-0732">Signal</keyword>
<sequence length="193" mass="22360">MKNKTKMLCLALAMVLLLPAGAACQGMPVYDNTNFISLAKQLIESAKQTAQLLKTVEFLKKQKENIEKVNAVVRQLKAVRELTRAHQRLYERVQNDARDILNSPYVHPEEISRISESFDAIIELSLRDLEFIDQVLSSDFLKMTDADRTQILNEKEKKSRELLLQVDSQLRRYRDIIDFRQLQEQLNSRRGGI</sequence>
<name>A0ABU3C780_9FLAO</name>
<keyword evidence="1" id="KW-0175">Coiled coil</keyword>
<keyword evidence="4" id="KW-1185">Reference proteome</keyword>
<evidence type="ECO:0000256" key="2">
    <source>
        <dbReference type="SAM" id="SignalP"/>
    </source>
</evidence>
<dbReference type="PROSITE" id="PS51257">
    <property type="entry name" value="PROKAR_LIPOPROTEIN"/>
    <property type="match status" value="1"/>
</dbReference>
<feature type="chain" id="PRO_5047297767" evidence="2">
    <location>
        <begin position="23"/>
        <end position="193"/>
    </location>
</feature>
<feature type="coiled-coil region" evidence="1">
    <location>
        <begin position="49"/>
        <end position="79"/>
    </location>
</feature>
<evidence type="ECO:0000313" key="3">
    <source>
        <dbReference type="EMBL" id="MDT0642202.1"/>
    </source>
</evidence>
<comment type="caution">
    <text evidence="3">The sequence shown here is derived from an EMBL/GenBank/DDBJ whole genome shotgun (WGS) entry which is preliminary data.</text>
</comment>
<evidence type="ECO:0000256" key="1">
    <source>
        <dbReference type="SAM" id="Coils"/>
    </source>
</evidence>
<proteinExistence type="predicted"/>
<gene>
    <name evidence="3" type="ORF">RM553_05085</name>
</gene>
<dbReference type="RefSeq" id="WP_311533993.1">
    <property type="nucleotide sequence ID" value="NZ_JAVRHQ010000004.1"/>
</dbReference>